<feature type="coiled-coil region" evidence="1">
    <location>
        <begin position="907"/>
        <end position="934"/>
    </location>
</feature>
<dbReference type="PANTHER" id="PTHR28221">
    <property type="entry name" value="RNA POLYMERASE I-SPECIFIC TRANSCRIPTION INITIATION FACTOR RRN6"/>
    <property type="match status" value="1"/>
</dbReference>
<dbReference type="Pfam" id="PF10214">
    <property type="entry name" value="Rrn6_beta-prop"/>
    <property type="match status" value="1"/>
</dbReference>
<dbReference type="Proteomes" id="UP000053831">
    <property type="component" value="Unassembled WGS sequence"/>
</dbReference>
<proteinExistence type="predicted"/>
<keyword evidence="5" id="KW-1185">Reference proteome</keyword>
<evidence type="ECO:0000259" key="3">
    <source>
        <dbReference type="Pfam" id="PF20639"/>
    </source>
</evidence>
<dbReference type="InterPro" id="IPR048536">
    <property type="entry name" value="Rrn6_K-rich"/>
</dbReference>
<dbReference type="InterPro" id="IPR048535">
    <property type="entry name" value="RRN6_beta-prop"/>
</dbReference>
<feature type="domain" description="RRN6 K-rich C-terminal" evidence="3">
    <location>
        <begin position="885"/>
        <end position="1017"/>
    </location>
</feature>
<dbReference type="GO" id="GO:0070860">
    <property type="term" value="C:RNA polymerase I core factor complex"/>
    <property type="evidence" value="ECO:0007669"/>
    <property type="project" value="TreeGrafter"/>
</dbReference>
<sequence>MAEKRHISRTGYGSPGLLAYLPLEHLEDGTGTLESYRFPSEFPHFKIIGPLKTLYASSFPRILGASSRLWWERRSQTRWLFKNCPDAFVGDALFRDVFKEDAKSTRGSHQEMIIDRPLLAVGHLPVNSEEAEQRVMALPAGESGQLLRIARMNDSQWQWGDARDAFVNISTVNPAERESEATWEDDGLPIIQIKFATDGLRDGVEDWLLVQKETSTVLLRPEYRESAKAAIRASGLSAGVLPSLIDPNPIVTIRHSQTGDRAHADVALIPATSDQPSQVAIIDNCGYWIIWDLAQKVLTRRNSFSLDFSCCGHIEEGCLDRIPLTTSHPSRAFGLLFVGSGPAEVKNPEEGSPPLDQKKKGSAAVQSRHLVIWNEEQVAVLDIETQAMLPKLGRLQTDLWKQDPVLDIQRDPLHQNNVIILTRQRLFWVDLLGSQESKRKSPAMPAILLQCPHLGTARDDTRMFACRASDEDQDTICVFVYYPERGQMCVFWFRFSANASIPQWNRDTISLPGDDEVYARCSIKHIRVDQAQLVLSTKPNAKSPGIDYDREGVLFYHLSILWDDLSLQHCMCAISTDPGLTIDAPNTLVDWLDPAKPHQQRARGRGFKSRIFILPDGATAKDEDASSLQEGEAEATRKDVAAIPGKNSRGSRPVVMKFDKMCAALQASIQESMVREDFGLSAALFEFLRDTLDEEQGYDRLPLLTWREIAEQLPGSDGSQSFDIDTEQAIQELFGQNGEHKVFTQLKATRPDEISQRLVDLPSLGYQFSRLWLDPAAGNLPQEAQRYRRKLVSEVARDDFLSTYGVMIQDTPLLGPQNADAMEESQLGIPLSSLPRRMSLSSPGMIMSSSPPRPAAPPTEDGAVQRLRMLCSGLEADKLDMSKQSKVISYWPAERGADPAEYISTIVRANEELLRGAKERLKRIEAKRKARAEKYKRPAFMRQGLPDLDAGRAQRDRSFAEQSPFRPSPIKVMSSQRFMDSSQIQGVAGPSFAMSQPVAGAFGDRKKVKKAKRKSGFR</sequence>
<dbReference type="STRING" id="150374.A0A0M8N084"/>
<evidence type="ECO:0008006" key="6">
    <source>
        <dbReference type="Google" id="ProtNLM"/>
    </source>
</evidence>
<dbReference type="PANTHER" id="PTHR28221:SF2">
    <property type="entry name" value="RNA POLYMERASE I-SPECIFIC TRANSCRIPTION INITIATION FACTOR RRN6"/>
    <property type="match status" value="1"/>
</dbReference>
<dbReference type="InterPro" id="IPR019350">
    <property type="entry name" value="RNA_pol_I-sp_TIF_RRN6-like"/>
</dbReference>
<accession>A0A0M8N084</accession>
<dbReference type="AlphaFoldDB" id="A0A0M8N084"/>
<dbReference type="EMBL" id="LGSR01000006">
    <property type="protein sequence ID" value="KOS22428.1"/>
    <property type="molecule type" value="Genomic_DNA"/>
</dbReference>
<evidence type="ECO:0000256" key="1">
    <source>
        <dbReference type="SAM" id="Coils"/>
    </source>
</evidence>
<dbReference type="GO" id="GO:0001163">
    <property type="term" value="F:RNA polymerase I transcription regulatory region sequence-specific DNA binding"/>
    <property type="evidence" value="ECO:0007669"/>
    <property type="project" value="TreeGrafter"/>
</dbReference>
<dbReference type="OrthoDB" id="4090074at2759"/>
<evidence type="ECO:0000259" key="2">
    <source>
        <dbReference type="Pfam" id="PF10214"/>
    </source>
</evidence>
<feature type="domain" description="RRN6 beta-propeller" evidence="2">
    <location>
        <begin position="118"/>
        <end position="510"/>
    </location>
</feature>
<evidence type="ECO:0000313" key="5">
    <source>
        <dbReference type="Proteomes" id="UP000053831"/>
    </source>
</evidence>
<comment type="caution">
    <text evidence="4">The sequence shown here is derived from an EMBL/GenBank/DDBJ whole genome shotgun (WGS) entry which is preliminary data.</text>
</comment>
<keyword evidence="1" id="KW-0175">Coiled coil</keyword>
<name>A0A0M8N084_ESCWE</name>
<reference evidence="4 5" key="1">
    <citation type="submission" date="2015-07" db="EMBL/GenBank/DDBJ databases">
        <title>The genome of the fungus Escovopsis weberi, a specialized disease agent of ant agriculture.</title>
        <authorList>
            <person name="de Man T.J."/>
            <person name="Stajich J.E."/>
            <person name="Kubicek C.P."/>
            <person name="Chenthamara K."/>
            <person name="Atanasova L."/>
            <person name="Druzhinina I.S."/>
            <person name="Birnbaum S."/>
            <person name="Barribeau S.M."/>
            <person name="Teiling C."/>
            <person name="Suen G."/>
            <person name="Currie C."/>
            <person name="Gerardo N.M."/>
        </authorList>
    </citation>
    <scope>NUCLEOTIDE SEQUENCE [LARGE SCALE GENOMIC DNA]</scope>
</reference>
<dbReference type="GO" id="GO:0001179">
    <property type="term" value="F:RNA polymerase I general transcription initiation factor binding"/>
    <property type="evidence" value="ECO:0007669"/>
    <property type="project" value="TreeGrafter"/>
</dbReference>
<gene>
    <name evidence="4" type="ORF">ESCO_001783</name>
</gene>
<dbReference type="GO" id="GO:0042790">
    <property type="term" value="P:nucleolar large rRNA transcription by RNA polymerase I"/>
    <property type="evidence" value="ECO:0007669"/>
    <property type="project" value="TreeGrafter"/>
</dbReference>
<protein>
    <recommendedName>
        <fullName evidence="6">RNA polymerase I-specific transcription initiation factor RRN6</fullName>
    </recommendedName>
</protein>
<dbReference type="Pfam" id="PF20639">
    <property type="entry name" value="Rrn6_K-rich"/>
    <property type="match status" value="1"/>
</dbReference>
<organism evidence="4 5">
    <name type="scientific">Escovopsis weberi</name>
    <dbReference type="NCBI Taxonomy" id="150374"/>
    <lineage>
        <taxon>Eukaryota</taxon>
        <taxon>Fungi</taxon>
        <taxon>Dikarya</taxon>
        <taxon>Ascomycota</taxon>
        <taxon>Pezizomycotina</taxon>
        <taxon>Sordariomycetes</taxon>
        <taxon>Hypocreomycetidae</taxon>
        <taxon>Hypocreales</taxon>
        <taxon>Hypocreaceae</taxon>
        <taxon>Escovopsis</taxon>
    </lineage>
</organism>
<evidence type="ECO:0000313" key="4">
    <source>
        <dbReference type="EMBL" id="KOS22428.1"/>
    </source>
</evidence>